<sequence length="102" mass="10981">MDRTEDLCGVWKLGTGLKRFAPKGSLVMQDADVLDPRGHTNLLTRLVPAVSPSPTGSSPVNLHPVTASCYSSTFRHAACVIHLGRLLVTQPVFPITERAQSS</sequence>
<dbReference type="EMBL" id="VSRR010087031">
    <property type="protein sequence ID" value="MPC91223.1"/>
    <property type="molecule type" value="Genomic_DNA"/>
</dbReference>
<proteinExistence type="predicted"/>
<gene>
    <name evidence="1" type="ORF">E2C01_086247</name>
</gene>
<organism evidence="1 2">
    <name type="scientific">Portunus trituberculatus</name>
    <name type="common">Swimming crab</name>
    <name type="synonym">Neptunus trituberculatus</name>
    <dbReference type="NCBI Taxonomy" id="210409"/>
    <lineage>
        <taxon>Eukaryota</taxon>
        <taxon>Metazoa</taxon>
        <taxon>Ecdysozoa</taxon>
        <taxon>Arthropoda</taxon>
        <taxon>Crustacea</taxon>
        <taxon>Multicrustacea</taxon>
        <taxon>Malacostraca</taxon>
        <taxon>Eumalacostraca</taxon>
        <taxon>Eucarida</taxon>
        <taxon>Decapoda</taxon>
        <taxon>Pleocyemata</taxon>
        <taxon>Brachyura</taxon>
        <taxon>Eubrachyura</taxon>
        <taxon>Portunoidea</taxon>
        <taxon>Portunidae</taxon>
        <taxon>Portuninae</taxon>
        <taxon>Portunus</taxon>
    </lineage>
</organism>
<keyword evidence="2" id="KW-1185">Reference proteome</keyword>
<reference evidence="1 2" key="1">
    <citation type="submission" date="2019-05" db="EMBL/GenBank/DDBJ databases">
        <title>Another draft genome of Portunus trituberculatus and its Hox gene families provides insights of decapod evolution.</title>
        <authorList>
            <person name="Jeong J.-H."/>
            <person name="Song I."/>
            <person name="Kim S."/>
            <person name="Choi T."/>
            <person name="Kim D."/>
            <person name="Ryu S."/>
            <person name="Kim W."/>
        </authorList>
    </citation>
    <scope>NUCLEOTIDE SEQUENCE [LARGE SCALE GENOMIC DNA]</scope>
    <source>
        <tissue evidence="1">Muscle</tissue>
    </source>
</reference>
<evidence type="ECO:0000313" key="1">
    <source>
        <dbReference type="EMBL" id="MPC91223.1"/>
    </source>
</evidence>
<name>A0A5B7J9S0_PORTR</name>
<comment type="caution">
    <text evidence="1">The sequence shown here is derived from an EMBL/GenBank/DDBJ whole genome shotgun (WGS) entry which is preliminary data.</text>
</comment>
<dbReference type="Proteomes" id="UP000324222">
    <property type="component" value="Unassembled WGS sequence"/>
</dbReference>
<accession>A0A5B7J9S0</accession>
<protein>
    <submittedName>
        <fullName evidence="1">Uncharacterized protein</fullName>
    </submittedName>
</protein>
<evidence type="ECO:0000313" key="2">
    <source>
        <dbReference type="Proteomes" id="UP000324222"/>
    </source>
</evidence>
<dbReference type="AlphaFoldDB" id="A0A5B7J9S0"/>